<proteinExistence type="predicted"/>
<dbReference type="Proteomes" id="UP001302126">
    <property type="component" value="Unassembled WGS sequence"/>
</dbReference>
<accession>A0AAN6WLL9</accession>
<organism evidence="2 3">
    <name type="scientific">Podospora australis</name>
    <dbReference type="NCBI Taxonomy" id="1536484"/>
    <lineage>
        <taxon>Eukaryota</taxon>
        <taxon>Fungi</taxon>
        <taxon>Dikarya</taxon>
        <taxon>Ascomycota</taxon>
        <taxon>Pezizomycotina</taxon>
        <taxon>Sordariomycetes</taxon>
        <taxon>Sordariomycetidae</taxon>
        <taxon>Sordariales</taxon>
        <taxon>Podosporaceae</taxon>
        <taxon>Podospora</taxon>
    </lineage>
</organism>
<feature type="compositionally biased region" description="Pro residues" evidence="1">
    <location>
        <begin position="184"/>
        <end position="193"/>
    </location>
</feature>
<evidence type="ECO:0000256" key="1">
    <source>
        <dbReference type="SAM" id="MobiDB-lite"/>
    </source>
</evidence>
<gene>
    <name evidence="2" type="ORF">QBC35DRAFT_535249</name>
</gene>
<feature type="region of interest" description="Disordered" evidence="1">
    <location>
        <begin position="177"/>
        <end position="202"/>
    </location>
</feature>
<reference evidence="2" key="1">
    <citation type="journal article" date="2023" name="Mol. Phylogenet. Evol.">
        <title>Genome-scale phylogeny and comparative genomics of the fungal order Sordariales.</title>
        <authorList>
            <person name="Hensen N."/>
            <person name="Bonometti L."/>
            <person name="Westerberg I."/>
            <person name="Brannstrom I.O."/>
            <person name="Guillou S."/>
            <person name="Cros-Aarteil S."/>
            <person name="Calhoun S."/>
            <person name="Haridas S."/>
            <person name="Kuo A."/>
            <person name="Mondo S."/>
            <person name="Pangilinan J."/>
            <person name="Riley R."/>
            <person name="LaButti K."/>
            <person name="Andreopoulos B."/>
            <person name="Lipzen A."/>
            <person name="Chen C."/>
            <person name="Yan M."/>
            <person name="Daum C."/>
            <person name="Ng V."/>
            <person name="Clum A."/>
            <person name="Steindorff A."/>
            <person name="Ohm R.A."/>
            <person name="Martin F."/>
            <person name="Silar P."/>
            <person name="Natvig D.O."/>
            <person name="Lalanne C."/>
            <person name="Gautier V."/>
            <person name="Ament-Velasquez S.L."/>
            <person name="Kruys A."/>
            <person name="Hutchinson M.I."/>
            <person name="Powell A.J."/>
            <person name="Barry K."/>
            <person name="Miller A.N."/>
            <person name="Grigoriev I.V."/>
            <person name="Debuchy R."/>
            <person name="Gladieux P."/>
            <person name="Hiltunen Thoren M."/>
            <person name="Johannesson H."/>
        </authorList>
    </citation>
    <scope>NUCLEOTIDE SEQUENCE</scope>
    <source>
        <strain evidence="2">PSN309</strain>
    </source>
</reference>
<dbReference type="AlphaFoldDB" id="A0AAN6WLL9"/>
<keyword evidence="3" id="KW-1185">Reference proteome</keyword>
<evidence type="ECO:0000313" key="2">
    <source>
        <dbReference type="EMBL" id="KAK4184091.1"/>
    </source>
</evidence>
<sequence>MATSLLATARPIFGSGGIVLRCKHNSKSPRKRWFTRKSLQPGEPSHFELQWTKLSGFRNRIHLEGLNEILFCSSALPFKAALCYYRLVRLTCGHITDKGYSRAQNPEKVCEYAETMLSRPKLSPSEPDFECRIKDKITLEPEQLKWACPACRKGKPCLKESAPSPPKQEVRFPQVPYAFDHPRPSPSPPPRYRPPPEDYEDYYNPPTRVDSKGHVLFTCVDHLVPDDLFSEAHMERIERGQFFVSKPRGGKQ</sequence>
<dbReference type="EMBL" id="MU864506">
    <property type="protein sequence ID" value="KAK4184091.1"/>
    <property type="molecule type" value="Genomic_DNA"/>
</dbReference>
<comment type="caution">
    <text evidence="2">The sequence shown here is derived from an EMBL/GenBank/DDBJ whole genome shotgun (WGS) entry which is preliminary data.</text>
</comment>
<protein>
    <submittedName>
        <fullName evidence="2">Uncharacterized protein</fullName>
    </submittedName>
</protein>
<reference evidence="2" key="2">
    <citation type="submission" date="2023-05" db="EMBL/GenBank/DDBJ databases">
        <authorList>
            <consortium name="Lawrence Berkeley National Laboratory"/>
            <person name="Steindorff A."/>
            <person name="Hensen N."/>
            <person name="Bonometti L."/>
            <person name="Westerberg I."/>
            <person name="Brannstrom I.O."/>
            <person name="Guillou S."/>
            <person name="Cros-Aarteil S."/>
            <person name="Calhoun S."/>
            <person name="Haridas S."/>
            <person name="Kuo A."/>
            <person name="Mondo S."/>
            <person name="Pangilinan J."/>
            <person name="Riley R."/>
            <person name="Labutti K."/>
            <person name="Andreopoulos B."/>
            <person name="Lipzen A."/>
            <person name="Chen C."/>
            <person name="Yanf M."/>
            <person name="Daum C."/>
            <person name="Ng V."/>
            <person name="Clum A."/>
            <person name="Ohm R."/>
            <person name="Martin F."/>
            <person name="Silar P."/>
            <person name="Natvig D."/>
            <person name="Lalanne C."/>
            <person name="Gautier V."/>
            <person name="Ament-Velasquez S.L."/>
            <person name="Kruys A."/>
            <person name="Hutchinson M.I."/>
            <person name="Powell A.J."/>
            <person name="Barry K."/>
            <person name="Miller A.N."/>
            <person name="Grigoriev I.V."/>
            <person name="Debuchy R."/>
            <person name="Gladieux P."/>
            <person name="Thoren M.H."/>
            <person name="Johannesson H."/>
        </authorList>
    </citation>
    <scope>NUCLEOTIDE SEQUENCE</scope>
    <source>
        <strain evidence="2">PSN309</strain>
    </source>
</reference>
<evidence type="ECO:0000313" key="3">
    <source>
        <dbReference type="Proteomes" id="UP001302126"/>
    </source>
</evidence>
<name>A0AAN6WLL9_9PEZI</name>